<dbReference type="InterPro" id="IPR011335">
    <property type="entry name" value="Restrct_endonuc-II-like"/>
</dbReference>
<name>A0ABZ0S6U3_9GAMM</name>
<dbReference type="Proteomes" id="UP001432180">
    <property type="component" value="Chromosome"/>
</dbReference>
<keyword evidence="2" id="KW-1185">Reference proteome</keyword>
<proteinExistence type="predicted"/>
<dbReference type="SUPFAM" id="SSF52980">
    <property type="entry name" value="Restriction endonuclease-like"/>
    <property type="match status" value="1"/>
</dbReference>
<protein>
    <submittedName>
        <fullName evidence="1">Uncharacterized protein</fullName>
    </submittedName>
</protein>
<sequence length="101" mass="11513">MQPFQYELDITVHKGDEVVVVMVEVKTTLRPEDVKNFLYKLDHLEVLIPRYTENQIYGAMAWLSADAGAQAMLENWGLFSIRATGDSASILNTAEFRPHAW</sequence>
<dbReference type="RefSeq" id="WP_328986867.1">
    <property type="nucleotide sequence ID" value="NZ_CP121472.1"/>
</dbReference>
<reference evidence="1 2" key="1">
    <citation type="journal article" date="2023" name="Microorganisms">
        <title>Thiorhodovibrio frisius and Trv. litoralis spp. nov., Two Novel Members from a Clade of Fastidious Purple Sulfur Bacteria That Exhibit Unique Red-Shifted Light-Harvesting Capabilities.</title>
        <authorList>
            <person name="Methner A."/>
            <person name="Kuzyk S.B."/>
            <person name="Petersen J."/>
            <person name="Bauer S."/>
            <person name="Brinkmann H."/>
            <person name="Sichau K."/>
            <person name="Wanner G."/>
            <person name="Wolf J."/>
            <person name="Neumann-Schaal M."/>
            <person name="Henke P."/>
            <person name="Tank M."/>
            <person name="Sproer C."/>
            <person name="Bunk B."/>
            <person name="Overmann J."/>
        </authorList>
    </citation>
    <scope>NUCLEOTIDE SEQUENCE [LARGE SCALE GENOMIC DNA]</scope>
    <source>
        <strain evidence="1 2">DSM 6702</strain>
    </source>
</reference>
<dbReference type="EMBL" id="CP121472">
    <property type="protein sequence ID" value="WPL16323.1"/>
    <property type="molecule type" value="Genomic_DNA"/>
</dbReference>
<evidence type="ECO:0000313" key="2">
    <source>
        <dbReference type="Proteomes" id="UP001432180"/>
    </source>
</evidence>
<accession>A0ABZ0S6U3</accession>
<organism evidence="1 2">
    <name type="scientific">Thiorhodovibrio winogradskyi</name>
    <dbReference type="NCBI Taxonomy" id="77007"/>
    <lineage>
        <taxon>Bacteria</taxon>
        <taxon>Pseudomonadati</taxon>
        <taxon>Pseudomonadota</taxon>
        <taxon>Gammaproteobacteria</taxon>
        <taxon>Chromatiales</taxon>
        <taxon>Chromatiaceae</taxon>
        <taxon>Thiorhodovibrio</taxon>
    </lineage>
</organism>
<evidence type="ECO:0000313" key="1">
    <source>
        <dbReference type="EMBL" id="WPL16323.1"/>
    </source>
</evidence>
<gene>
    <name evidence="1" type="ORF">Thiowin_01276</name>
</gene>